<sequence>MSQPIAELIATVERAEAERDAVYRERAHLLAWLATAVSAVITPATDTDEPGWSLLYLTTPVGQMSWHIAPRDADLFEHVSHVATSDPRAQWDGHSTDEKYKRIRAHIRWEQR</sequence>
<protein>
    <recommendedName>
        <fullName evidence="1">WDGH domain-containing protein</fullName>
    </recommendedName>
</protein>
<name>A0A4Q9HSV0_STRKA</name>
<evidence type="ECO:0000259" key="1">
    <source>
        <dbReference type="Pfam" id="PF25311"/>
    </source>
</evidence>
<dbReference type="InterPro" id="IPR057362">
    <property type="entry name" value="WDGH"/>
</dbReference>
<dbReference type="AlphaFoldDB" id="A0A4Q9HSV0"/>
<dbReference type="Proteomes" id="UP000292452">
    <property type="component" value="Unassembled WGS sequence"/>
</dbReference>
<reference evidence="2 3" key="1">
    <citation type="submission" date="2019-02" db="EMBL/GenBank/DDBJ databases">
        <title>Draft Genome Sequence of Streptomyces sp. AM-2504, identified by 16S rRNA comparative analysis as a Streptomyces Kasugaensis strain.</title>
        <authorList>
            <person name="Napolioni V."/>
            <person name="Giuliodori A.M."/>
            <person name="Spurio R."/>
            <person name="Fabbretti A."/>
        </authorList>
    </citation>
    <scope>NUCLEOTIDE SEQUENCE [LARGE SCALE GENOMIC DNA]</scope>
    <source>
        <strain evidence="2 3">AM-2504</strain>
    </source>
</reference>
<dbReference type="RefSeq" id="WP_131124576.1">
    <property type="nucleotide sequence ID" value="NZ_SIXH01000216.1"/>
</dbReference>
<evidence type="ECO:0000313" key="3">
    <source>
        <dbReference type="Proteomes" id="UP000292452"/>
    </source>
</evidence>
<gene>
    <name evidence="2" type="ORF">EYS09_22270</name>
</gene>
<organism evidence="2 3">
    <name type="scientific">Streptomyces kasugaensis</name>
    <dbReference type="NCBI Taxonomy" id="1946"/>
    <lineage>
        <taxon>Bacteria</taxon>
        <taxon>Bacillati</taxon>
        <taxon>Actinomycetota</taxon>
        <taxon>Actinomycetes</taxon>
        <taxon>Kitasatosporales</taxon>
        <taxon>Streptomycetaceae</taxon>
        <taxon>Streptomyces</taxon>
    </lineage>
</organism>
<evidence type="ECO:0000313" key="2">
    <source>
        <dbReference type="EMBL" id="TBO57539.1"/>
    </source>
</evidence>
<keyword evidence="3" id="KW-1185">Reference proteome</keyword>
<dbReference type="Pfam" id="PF25311">
    <property type="entry name" value="WDGH"/>
    <property type="match status" value="1"/>
</dbReference>
<dbReference type="EMBL" id="SIXH01000216">
    <property type="protein sequence ID" value="TBO57539.1"/>
    <property type="molecule type" value="Genomic_DNA"/>
</dbReference>
<accession>A0A4Q9HSV0</accession>
<comment type="caution">
    <text evidence="2">The sequence shown here is derived from an EMBL/GenBank/DDBJ whole genome shotgun (WGS) entry which is preliminary data.</text>
</comment>
<feature type="domain" description="WDGH" evidence="1">
    <location>
        <begin position="23"/>
        <end position="104"/>
    </location>
</feature>
<proteinExistence type="predicted"/>